<protein>
    <submittedName>
        <fullName evidence="2">Uncharacterized protein</fullName>
    </submittedName>
</protein>
<evidence type="ECO:0000313" key="3">
    <source>
        <dbReference type="Proteomes" id="UP000242254"/>
    </source>
</evidence>
<feature type="chain" id="PRO_5013955694" evidence="1">
    <location>
        <begin position="23"/>
        <end position="121"/>
    </location>
</feature>
<organism evidence="2 3">
    <name type="scientific">Rhizopus microsporus ATCC 52813</name>
    <dbReference type="NCBI Taxonomy" id="1340429"/>
    <lineage>
        <taxon>Eukaryota</taxon>
        <taxon>Fungi</taxon>
        <taxon>Fungi incertae sedis</taxon>
        <taxon>Mucoromycota</taxon>
        <taxon>Mucoromycotina</taxon>
        <taxon>Mucoromycetes</taxon>
        <taxon>Mucorales</taxon>
        <taxon>Mucorineae</taxon>
        <taxon>Rhizopodaceae</taxon>
        <taxon>Rhizopus</taxon>
    </lineage>
</organism>
<dbReference type="AlphaFoldDB" id="A0A2G4SUB0"/>
<evidence type="ECO:0000313" key="2">
    <source>
        <dbReference type="EMBL" id="PHZ12363.1"/>
    </source>
</evidence>
<feature type="signal peptide" evidence="1">
    <location>
        <begin position="1"/>
        <end position="22"/>
    </location>
</feature>
<name>A0A2G4SUB0_RHIZD</name>
<keyword evidence="3" id="KW-1185">Reference proteome</keyword>
<dbReference type="RefSeq" id="XP_023466071.1">
    <property type="nucleotide sequence ID" value="XM_023613204.1"/>
</dbReference>
<dbReference type="EMBL" id="KZ303850">
    <property type="protein sequence ID" value="PHZ12363.1"/>
    <property type="molecule type" value="Genomic_DNA"/>
</dbReference>
<sequence>MLMKIQSVFAIWAFLLASYVYCSDITFDYEYKNAGGLFDYVAYQFYTSKGYSGSFNTKPYTIGSDTGNWCSRDGIFCAQDKSVGSTSGNIVLSYANQKKTYNKSQFHKSGSLNQIFDRWKD</sequence>
<reference evidence="2 3" key="1">
    <citation type="journal article" date="2016" name="Proc. Natl. Acad. Sci. U.S.A.">
        <title>Lipid metabolic changes in an early divergent fungus govern the establishment of a mutualistic symbiosis with endobacteria.</title>
        <authorList>
            <person name="Lastovetsky O.A."/>
            <person name="Gaspar M.L."/>
            <person name="Mondo S.J."/>
            <person name="LaButti K.M."/>
            <person name="Sandor L."/>
            <person name="Grigoriev I.V."/>
            <person name="Henry S.A."/>
            <person name="Pawlowska T.E."/>
        </authorList>
    </citation>
    <scope>NUCLEOTIDE SEQUENCE [LARGE SCALE GENOMIC DNA]</scope>
    <source>
        <strain evidence="2 3">ATCC 52813</strain>
    </source>
</reference>
<proteinExistence type="predicted"/>
<keyword evidence="1" id="KW-0732">Signal</keyword>
<dbReference type="GeneID" id="35444193"/>
<dbReference type="Proteomes" id="UP000242254">
    <property type="component" value="Unassembled WGS sequence"/>
</dbReference>
<accession>A0A2G4SUB0</accession>
<evidence type="ECO:0000256" key="1">
    <source>
        <dbReference type="SAM" id="SignalP"/>
    </source>
</evidence>
<gene>
    <name evidence="2" type="ORF">RHIMIDRAFT_284739</name>
</gene>